<dbReference type="GeneID" id="96008419"/>
<sequence length="293" mass="32252">MAPAHTVSDAPSADTLTLPEVIFSCGICQASVSEVYATPESNKGFHSGSGDDDGTVTRLWIAECAHVTCGKHLSGGAAPFHPQGEQPQAKCPQCQRLGDETQKKLYGIKGLEEGEHDPTIPQTWFQCPPIRLDGTAPGMDAMRFQYMALARYSQKVHARWKEAEEKHVVASEAIGRERSLRKSVQAELREVKVQAAFDSAELAKANVSLKKWGERMPIINKLMAAVKPMTEDLRHMRSQLLELGFEVPVQAYGFGEANEQDQQGADANTNYVNSQTRCKSICAFFWRPSSVAD</sequence>
<dbReference type="EMBL" id="JAAQHG020000025">
    <property type="protein sequence ID" value="KAL1584616.1"/>
    <property type="molecule type" value="Genomic_DNA"/>
</dbReference>
<organism evidence="1 2">
    <name type="scientific">Cladosporium halotolerans</name>
    <dbReference type="NCBI Taxonomy" id="1052096"/>
    <lineage>
        <taxon>Eukaryota</taxon>
        <taxon>Fungi</taxon>
        <taxon>Dikarya</taxon>
        <taxon>Ascomycota</taxon>
        <taxon>Pezizomycotina</taxon>
        <taxon>Dothideomycetes</taxon>
        <taxon>Dothideomycetidae</taxon>
        <taxon>Cladosporiales</taxon>
        <taxon>Cladosporiaceae</taxon>
        <taxon>Cladosporium</taxon>
    </lineage>
</organism>
<gene>
    <name evidence="1" type="ORF">WHR41_06976</name>
</gene>
<accession>A0AB34KLA9</accession>
<comment type="caution">
    <text evidence="1">The sequence shown here is derived from an EMBL/GenBank/DDBJ whole genome shotgun (WGS) entry which is preliminary data.</text>
</comment>
<reference evidence="1 2" key="1">
    <citation type="journal article" date="2020" name="Microbiol. Resour. Announc.">
        <title>Draft Genome Sequence of a Cladosporium Species Isolated from the Mesophotic Ascidian Didemnum maculosum.</title>
        <authorList>
            <person name="Gioti A."/>
            <person name="Siaperas R."/>
            <person name="Nikolaivits E."/>
            <person name="Le Goff G."/>
            <person name="Ouazzani J."/>
            <person name="Kotoulas G."/>
            <person name="Topakas E."/>
        </authorList>
    </citation>
    <scope>NUCLEOTIDE SEQUENCE [LARGE SCALE GENOMIC DNA]</scope>
    <source>
        <strain evidence="1 2">TM138-S3</strain>
    </source>
</reference>
<evidence type="ECO:0000313" key="2">
    <source>
        <dbReference type="Proteomes" id="UP000803884"/>
    </source>
</evidence>
<keyword evidence="2" id="KW-1185">Reference proteome</keyword>
<dbReference type="AlphaFoldDB" id="A0AB34KLA9"/>
<proteinExistence type="predicted"/>
<dbReference type="RefSeq" id="XP_069227722.1">
    <property type="nucleotide sequence ID" value="XM_069375581.1"/>
</dbReference>
<protein>
    <submittedName>
        <fullName evidence="1">Uncharacterized protein</fullName>
    </submittedName>
</protein>
<dbReference type="Proteomes" id="UP000803884">
    <property type="component" value="Unassembled WGS sequence"/>
</dbReference>
<name>A0AB34KLA9_9PEZI</name>
<evidence type="ECO:0000313" key="1">
    <source>
        <dbReference type="EMBL" id="KAL1584616.1"/>
    </source>
</evidence>